<keyword evidence="1" id="KW-0059">Arsenical resistance</keyword>
<keyword evidence="4" id="KW-1185">Reference proteome</keyword>
<feature type="domain" description="Phosphotyrosine protein phosphatase I" evidence="2">
    <location>
        <begin position="6"/>
        <end position="144"/>
    </location>
</feature>
<comment type="caution">
    <text evidence="3">The sequence shown here is derived from an EMBL/GenBank/DDBJ whole genome shotgun (WGS) entry which is preliminary data.</text>
</comment>
<dbReference type="PANTHER" id="PTHR43428:SF1">
    <property type="entry name" value="ARSENATE REDUCTASE"/>
    <property type="match status" value="1"/>
</dbReference>
<evidence type="ECO:0000256" key="1">
    <source>
        <dbReference type="ARBA" id="ARBA00022849"/>
    </source>
</evidence>
<proteinExistence type="predicted"/>
<dbReference type="GO" id="GO:0046685">
    <property type="term" value="P:response to arsenic-containing substance"/>
    <property type="evidence" value="ECO:0007669"/>
    <property type="project" value="UniProtKB-KW"/>
</dbReference>
<dbReference type="CDD" id="cd16345">
    <property type="entry name" value="LMWP_ArsC"/>
    <property type="match status" value="1"/>
</dbReference>
<reference evidence="3 4" key="1">
    <citation type="submission" date="2019-09" db="EMBL/GenBank/DDBJ databases">
        <title>Parvibaculum sedimenti sp. nov., isolated from sediment.</title>
        <authorList>
            <person name="Wang Y."/>
        </authorList>
    </citation>
    <scope>NUCLEOTIDE SEQUENCE [LARGE SCALE GENOMIC DNA]</scope>
    <source>
        <strain evidence="3 4">HXT-9</strain>
    </source>
</reference>
<gene>
    <name evidence="3" type="ORF">F2P47_02775</name>
</gene>
<dbReference type="SUPFAM" id="SSF52788">
    <property type="entry name" value="Phosphotyrosine protein phosphatases I"/>
    <property type="match status" value="1"/>
</dbReference>
<sequence length="170" mass="18535">MSDQIYNVLFLCTGNSARSVLAETYLNAHGAGRFRAFSAGSHPNGRVNPYAIEVLRSAGLPVEGLRSKSWDEFAVPGAPQMDFIITVCDNAAGEVCPIWPGHPTSAHWPFEDPAAMTGSEDAIRRKFVDVFMQIRRRIDLFTSLPLRSLEGMALKRKLDELGGNSPAGAD</sequence>
<dbReference type="Proteomes" id="UP000468901">
    <property type="component" value="Unassembled WGS sequence"/>
</dbReference>
<dbReference type="AlphaFoldDB" id="A0A6N6VMD6"/>
<accession>A0A6N6VMD6</accession>
<evidence type="ECO:0000313" key="4">
    <source>
        <dbReference type="Proteomes" id="UP000468901"/>
    </source>
</evidence>
<protein>
    <submittedName>
        <fullName evidence="3">Arsenate reductase ArsC</fullName>
    </submittedName>
</protein>
<dbReference type="InterPro" id="IPR023485">
    <property type="entry name" value="Ptyr_pPase"/>
</dbReference>
<evidence type="ECO:0000313" key="3">
    <source>
        <dbReference type="EMBL" id="KAB7742209.1"/>
    </source>
</evidence>
<dbReference type="PANTHER" id="PTHR43428">
    <property type="entry name" value="ARSENATE REDUCTASE"/>
    <property type="match status" value="1"/>
</dbReference>
<organism evidence="3 4">
    <name type="scientific">Parvibaculum sedimenti</name>
    <dbReference type="NCBI Taxonomy" id="2608632"/>
    <lineage>
        <taxon>Bacteria</taxon>
        <taxon>Pseudomonadati</taxon>
        <taxon>Pseudomonadota</taxon>
        <taxon>Alphaproteobacteria</taxon>
        <taxon>Hyphomicrobiales</taxon>
        <taxon>Parvibaculaceae</taxon>
        <taxon>Parvibaculum</taxon>
    </lineage>
</organism>
<name>A0A6N6VMD6_9HYPH</name>
<dbReference type="SMART" id="SM00226">
    <property type="entry name" value="LMWPc"/>
    <property type="match status" value="1"/>
</dbReference>
<dbReference type="InterPro" id="IPR036196">
    <property type="entry name" value="Ptyr_pPase_sf"/>
</dbReference>
<dbReference type="RefSeq" id="WP_152214631.1">
    <property type="nucleotide sequence ID" value="NZ_JBAQYD010000266.1"/>
</dbReference>
<evidence type="ECO:0000259" key="2">
    <source>
        <dbReference type="SMART" id="SM00226"/>
    </source>
</evidence>
<dbReference type="EMBL" id="WESC01000002">
    <property type="protein sequence ID" value="KAB7742209.1"/>
    <property type="molecule type" value="Genomic_DNA"/>
</dbReference>
<dbReference type="Pfam" id="PF01451">
    <property type="entry name" value="LMWPc"/>
    <property type="match status" value="1"/>
</dbReference>
<dbReference type="Gene3D" id="3.40.50.2300">
    <property type="match status" value="1"/>
</dbReference>